<evidence type="ECO:0000256" key="1">
    <source>
        <dbReference type="SAM" id="SignalP"/>
    </source>
</evidence>
<proteinExistence type="predicted"/>
<dbReference type="PROSITE" id="PS51257">
    <property type="entry name" value="PROKAR_LIPOPROTEIN"/>
    <property type="match status" value="1"/>
</dbReference>
<gene>
    <name evidence="2" type="ORF">NCTC11159_01222</name>
</gene>
<feature type="signal peptide" evidence="1">
    <location>
        <begin position="1"/>
        <end position="18"/>
    </location>
</feature>
<name>A0A377Q614_9NEIS</name>
<feature type="chain" id="PRO_5016853648" evidence="1">
    <location>
        <begin position="19"/>
        <end position="221"/>
    </location>
</feature>
<dbReference type="RefSeq" id="WP_115226532.1">
    <property type="nucleotide sequence ID" value="NZ_CAWRDJ010000009.1"/>
</dbReference>
<keyword evidence="1" id="KW-0732">Signal</keyword>
<evidence type="ECO:0000313" key="3">
    <source>
        <dbReference type="Proteomes" id="UP000255108"/>
    </source>
</evidence>
<protein>
    <submittedName>
        <fullName evidence="2">Uncharacterized protein</fullName>
    </submittedName>
</protein>
<reference evidence="2 3" key="1">
    <citation type="submission" date="2018-06" db="EMBL/GenBank/DDBJ databases">
        <authorList>
            <consortium name="Pathogen Informatics"/>
            <person name="Doyle S."/>
        </authorList>
    </citation>
    <scope>NUCLEOTIDE SEQUENCE [LARGE SCALE GENOMIC DNA]</scope>
    <source>
        <strain evidence="2 3">NCTC11159</strain>
    </source>
</reference>
<organism evidence="2 3">
    <name type="scientific">Iodobacter fluviatilis</name>
    <dbReference type="NCBI Taxonomy" id="537"/>
    <lineage>
        <taxon>Bacteria</taxon>
        <taxon>Pseudomonadati</taxon>
        <taxon>Pseudomonadota</taxon>
        <taxon>Betaproteobacteria</taxon>
        <taxon>Neisseriales</taxon>
        <taxon>Chitinibacteraceae</taxon>
        <taxon>Iodobacter</taxon>
    </lineage>
</organism>
<evidence type="ECO:0000313" key="2">
    <source>
        <dbReference type="EMBL" id="STQ90160.1"/>
    </source>
</evidence>
<dbReference type="AlphaFoldDB" id="A0A377Q614"/>
<dbReference type="Proteomes" id="UP000255108">
    <property type="component" value="Unassembled WGS sequence"/>
</dbReference>
<dbReference type="EMBL" id="UGHR01000001">
    <property type="protein sequence ID" value="STQ90160.1"/>
    <property type="molecule type" value="Genomic_DNA"/>
</dbReference>
<accession>A0A377Q614</accession>
<sequence>MKSMSLNRMIISSSTFFALLLLTACGGGGGSSDDSIVNPEPPPVSPQPWIGPKRFLLTKPETGNNPIEVSISHVDGAVMLDGVERKFQARAVERGQLAFSAGVPWIENSYKTSRSMLASNGNRVNYIEYSDSQSLAEIGAGDSNSIVAVRDYIALCSPSQRYSLINADAKPLSSESLSLFANRTLRSPRHEFNACSGNSRYLNFDAEGGATISMGVLVSLF</sequence>